<dbReference type="GO" id="GO:0043657">
    <property type="term" value="C:host cell"/>
    <property type="evidence" value="ECO:0007669"/>
    <property type="project" value="UniProtKB-SubCell"/>
</dbReference>
<protein>
    <recommendedName>
        <fullName evidence="4">Crinkler effector protein N-terminal domain-containing protein</fullName>
    </recommendedName>
</protein>
<name>A0A8H3QM79_9GLOM</name>
<keyword evidence="3" id="KW-0964">Secreted</keyword>
<evidence type="ECO:0000313" key="6">
    <source>
        <dbReference type="Proteomes" id="UP000615446"/>
    </source>
</evidence>
<reference evidence="5" key="1">
    <citation type="submission" date="2019-10" db="EMBL/GenBank/DDBJ databases">
        <title>Conservation and host-specific expression of non-tandemly repeated heterogenous ribosome RNA gene in arbuscular mycorrhizal fungi.</title>
        <authorList>
            <person name="Maeda T."/>
            <person name="Kobayashi Y."/>
            <person name="Nakagawa T."/>
            <person name="Ezawa T."/>
            <person name="Yamaguchi K."/>
            <person name="Bino T."/>
            <person name="Nishimoto Y."/>
            <person name="Shigenobu S."/>
            <person name="Kawaguchi M."/>
        </authorList>
    </citation>
    <scope>NUCLEOTIDE SEQUENCE</scope>
    <source>
        <strain evidence="5">HR1</strain>
    </source>
</reference>
<feature type="domain" description="Crinkler effector protein N-terminal" evidence="4">
    <location>
        <begin position="27"/>
        <end position="139"/>
    </location>
</feature>
<dbReference type="Proteomes" id="UP000615446">
    <property type="component" value="Unassembled WGS sequence"/>
</dbReference>
<accession>A0A8H3QM79</accession>
<evidence type="ECO:0000259" key="4">
    <source>
        <dbReference type="Pfam" id="PF20147"/>
    </source>
</evidence>
<dbReference type="EMBL" id="BLAL01000081">
    <property type="protein sequence ID" value="GES84576.1"/>
    <property type="molecule type" value="Genomic_DNA"/>
</dbReference>
<proteinExistence type="predicted"/>
<evidence type="ECO:0000256" key="2">
    <source>
        <dbReference type="ARBA" id="ARBA00004613"/>
    </source>
</evidence>
<comment type="subcellular location">
    <subcellularLocation>
        <location evidence="1">Host cell</location>
    </subcellularLocation>
    <subcellularLocation>
        <location evidence="2">Secreted</location>
    </subcellularLocation>
</comment>
<dbReference type="OrthoDB" id="2423723at2759"/>
<dbReference type="InterPro" id="IPR045379">
    <property type="entry name" value="Crinkler_N"/>
</dbReference>
<dbReference type="GO" id="GO:0005576">
    <property type="term" value="C:extracellular region"/>
    <property type="evidence" value="ECO:0007669"/>
    <property type="project" value="UniProtKB-SubCell"/>
</dbReference>
<organism evidence="5 6">
    <name type="scientific">Rhizophagus clarus</name>
    <dbReference type="NCBI Taxonomy" id="94130"/>
    <lineage>
        <taxon>Eukaryota</taxon>
        <taxon>Fungi</taxon>
        <taxon>Fungi incertae sedis</taxon>
        <taxon>Mucoromycota</taxon>
        <taxon>Glomeromycotina</taxon>
        <taxon>Glomeromycetes</taxon>
        <taxon>Glomerales</taxon>
        <taxon>Glomeraceae</taxon>
        <taxon>Rhizophagus</taxon>
    </lineage>
</organism>
<evidence type="ECO:0000256" key="3">
    <source>
        <dbReference type="ARBA" id="ARBA00022525"/>
    </source>
</evidence>
<evidence type="ECO:0000313" key="5">
    <source>
        <dbReference type="EMBL" id="GES84576.1"/>
    </source>
</evidence>
<sequence length="251" mass="28430">MNQSNGSSVQTEIFSPENIRSYFTRIMIFYFVMGTNLKNAFEVEGCTGMSISKFKDKIYNMKKNNFKDKGFDSCDLILWKVNIPSDTANIKLNTLQSRSCDIDKENITIKKLRGEELTPFNDFGNIFMSGSKNICIIVQPPPFSDDQELSDITSIIAELGYLPRQSGLGGTLLSYNLSDLESDSNFTNEGVKLNDRGISLRFDIINDLINELIKKKVILVQAPPFAEKTSLAQILEHTLINLPEYSYYRVI</sequence>
<evidence type="ECO:0000256" key="1">
    <source>
        <dbReference type="ARBA" id="ARBA00004340"/>
    </source>
</evidence>
<dbReference type="Pfam" id="PF20147">
    <property type="entry name" value="Crinkler"/>
    <property type="match status" value="1"/>
</dbReference>
<dbReference type="AlphaFoldDB" id="A0A8H3QM79"/>
<gene>
    <name evidence="5" type="ORF">RCL2_001169100</name>
</gene>
<comment type="caution">
    <text evidence="5">The sequence shown here is derived from an EMBL/GenBank/DDBJ whole genome shotgun (WGS) entry which is preliminary data.</text>
</comment>